<sequence length="282" mass="30305">MATHGAGGGGGGGRHNKFFKVLLPGSFELGLLIPPKFAAGLAAWHNRPAKLRDGAGRSWDVDLHRDGGDDRRVSLTGSGWRAFVSANGISAGQLLVFEHHRGGCLDLDLDLDHHFAVDIFDASGCCRLLNTTMGGDSDILSLNLKRRKLSPSSTNTTTGSSEDDVETLCRRIERPYQLRFLDLSKRFCELLGWTSSRDVRLTLMCAGGSNRRRMWQVSVKVSAKSGGMMCAGWMEFAQDNGLALSDACVFLPLDDVQGSTALQVRVIRGTGGTASTTTTSGS</sequence>
<dbReference type="CDD" id="cd10017">
    <property type="entry name" value="B3_DNA"/>
    <property type="match status" value="2"/>
</dbReference>
<dbReference type="InterPro" id="IPR015300">
    <property type="entry name" value="DNA-bd_pseudobarrel_sf"/>
</dbReference>
<dbReference type="GO" id="GO:0005634">
    <property type="term" value="C:nucleus"/>
    <property type="evidence" value="ECO:0007669"/>
    <property type="project" value="UniProtKB-SubCell"/>
</dbReference>
<gene>
    <name evidence="7" type="ORF">URODEC1_LOCUS7212</name>
</gene>
<evidence type="ECO:0000259" key="6">
    <source>
        <dbReference type="PROSITE" id="PS50863"/>
    </source>
</evidence>
<name>A0ABC8VVL9_9POAL</name>
<dbReference type="AlphaFoldDB" id="A0ABC8VVL9"/>
<comment type="subcellular location">
    <subcellularLocation>
        <location evidence="1">Nucleus</location>
    </subcellularLocation>
</comment>
<feature type="domain" description="TF-B3" evidence="6">
    <location>
        <begin position="213"/>
        <end position="270"/>
    </location>
</feature>
<dbReference type="PANTHER" id="PTHR31674:SF47">
    <property type="entry name" value="B3 DOMAIN-CONTAINING PROTEIN OS10G0323000"/>
    <property type="match status" value="1"/>
</dbReference>
<dbReference type="SMART" id="SM01019">
    <property type="entry name" value="B3"/>
    <property type="match status" value="2"/>
</dbReference>
<organism evidence="7 8">
    <name type="scientific">Urochloa decumbens</name>
    <dbReference type="NCBI Taxonomy" id="240449"/>
    <lineage>
        <taxon>Eukaryota</taxon>
        <taxon>Viridiplantae</taxon>
        <taxon>Streptophyta</taxon>
        <taxon>Embryophyta</taxon>
        <taxon>Tracheophyta</taxon>
        <taxon>Spermatophyta</taxon>
        <taxon>Magnoliopsida</taxon>
        <taxon>Liliopsida</taxon>
        <taxon>Poales</taxon>
        <taxon>Poaceae</taxon>
        <taxon>PACMAD clade</taxon>
        <taxon>Panicoideae</taxon>
        <taxon>Panicodae</taxon>
        <taxon>Paniceae</taxon>
        <taxon>Melinidinae</taxon>
        <taxon>Urochloa</taxon>
    </lineage>
</organism>
<protein>
    <recommendedName>
        <fullName evidence="6">TF-B3 domain-containing protein</fullName>
    </recommendedName>
</protein>
<keyword evidence="3" id="KW-0238">DNA-binding</keyword>
<dbReference type="PANTHER" id="PTHR31674">
    <property type="entry name" value="B3 DOMAIN-CONTAINING PROTEIN REM-LIKE 3-RELATED"/>
    <property type="match status" value="1"/>
</dbReference>
<keyword evidence="2" id="KW-0805">Transcription regulation</keyword>
<keyword evidence="4" id="KW-0804">Transcription</keyword>
<evidence type="ECO:0000313" key="7">
    <source>
        <dbReference type="EMBL" id="CAL4897360.1"/>
    </source>
</evidence>
<dbReference type="Proteomes" id="UP001497457">
    <property type="component" value="Chromosome 11b"/>
</dbReference>
<dbReference type="InterPro" id="IPR039218">
    <property type="entry name" value="REM_fam"/>
</dbReference>
<evidence type="ECO:0000256" key="3">
    <source>
        <dbReference type="ARBA" id="ARBA00023125"/>
    </source>
</evidence>
<evidence type="ECO:0000256" key="2">
    <source>
        <dbReference type="ARBA" id="ARBA00023015"/>
    </source>
</evidence>
<dbReference type="SUPFAM" id="SSF101936">
    <property type="entry name" value="DNA-binding pseudobarrel domain"/>
    <property type="match status" value="2"/>
</dbReference>
<keyword evidence="5" id="KW-0539">Nucleus</keyword>
<dbReference type="Gene3D" id="2.40.330.10">
    <property type="entry name" value="DNA-binding pseudobarrel domain"/>
    <property type="match status" value="2"/>
</dbReference>
<feature type="domain" description="TF-B3" evidence="6">
    <location>
        <begin position="31"/>
        <end position="123"/>
    </location>
</feature>
<dbReference type="InterPro" id="IPR003340">
    <property type="entry name" value="B3_DNA-bd"/>
</dbReference>
<dbReference type="PROSITE" id="PS50863">
    <property type="entry name" value="B3"/>
    <property type="match status" value="2"/>
</dbReference>
<keyword evidence="8" id="KW-1185">Reference proteome</keyword>
<dbReference type="GO" id="GO:0003677">
    <property type="term" value="F:DNA binding"/>
    <property type="evidence" value="ECO:0007669"/>
    <property type="project" value="UniProtKB-KW"/>
</dbReference>
<evidence type="ECO:0000256" key="1">
    <source>
        <dbReference type="ARBA" id="ARBA00004123"/>
    </source>
</evidence>
<reference evidence="7" key="1">
    <citation type="submission" date="2024-10" db="EMBL/GenBank/DDBJ databases">
        <authorList>
            <person name="Ryan C."/>
        </authorList>
    </citation>
    <scope>NUCLEOTIDE SEQUENCE [LARGE SCALE GENOMIC DNA]</scope>
</reference>
<evidence type="ECO:0000313" key="8">
    <source>
        <dbReference type="Proteomes" id="UP001497457"/>
    </source>
</evidence>
<proteinExistence type="predicted"/>
<dbReference type="EMBL" id="OZ075121">
    <property type="protein sequence ID" value="CAL4897360.1"/>
    <property type="molecule type" value="Genomic_DNA"/>
</dbReference>
<evidence type="ECO:0000256" key="5">
    <source>
        <dbReference type="ARBA" id="ARBA00023242"/>
    </source>
</evidence>
<accession>A0ABC8VVL9</accession>
<evidence type="ECO:0000256" key="4">
    <source>
        <dbReference type="ARBA" id="ARBA00023163"/>
    </source>
</evidence>
<dbReference type="Pfam" id="PF02362">
    <property type="entry name" value="B3"/>
    <property type="match status" value="2"/>
</dbReference>